<dbReference type="InterPro" id="IPR050563">
    <property type="entry name" value="4-hydroxybenzoyl-CoA_TE"/>
</dbReference>
<dbReference type="CDD" id="cd00586">
    <property type="entry name" value="4HBT"/>
    <property type="match status" value="1"/>
</dbReference>
<dbReference type="GO" id="GO:0047617">
    <property type="term" value="F:fatty acyl-CoA hydrolase activity"/>
    <property type="evidence" value="ECO:0007669"/>
    <property type="project" value="TreeGrafter"/>
</dbReference>
<name>A0A5D3WLU1_9BACT</name>
<evidence type="ECO:0000313" key="4">
    <source>
        <dbReference type="Proteomes" id="UP000324159"/>
    </source>
</evidence>
<dbReference type="EMBL" id="VNIB01000003">
    <property type="protein sequence ID" value="TYO99407.1"/>
    <property type="molecule type" value="Genomic_DNA"/>
</dbReference>
<dbReference type="Gene3D" id="3.10.129.10">
    <property type="entry name" value="Hotdog Thioesterase"/>
    <property type="match status" value="1"/>
</dbReference>
<sequence length="134" mass="15897">MVRGVAEFEVRYAETDQMGVVHHANYLVWFELARTRFCAEAGLPYPEIEARGYLMIITRAEQDYRRAARYGDRIRASCRLDWFNRRSLQFSYRIERGDELLTTGITRHIWVRRDSLRPCRLPDELHNRFEAAGA</sequence>
<evidence type="ECO:0000256" key="1">
    <source>
        <dbReference type="ARBA" id="ARBA00005953"/>
    </source>
</evidence>
<dbReference type="InterPro" id="IPR029069">
    <property type="entry name" value="HotDog_dom_sf"/>
</dbReference>
<dbReference type="NCBIfam" id="TIGR00051">
    <property type="entry name" value="YbgC/FadM family acyl-CoA thioesterase"/>
    <property type="match status" value="1"/>
</dbReference>
<dbReference type="PIRSF" id="PIRSF003230">
    <property type="entry name" value="YbgC"/>
    <property type="match status" value="1"/>
</dbReference>
<comment type="caution">
    <text evidence="3">The sequence shown here is derived from an EMBL/GenBank/DDBJ whole genome shotgun (WGS) entry which is preliminary data.</text>
</comment>
<comment type="similarity">
    <text evidence="1">Belongs to the 4-hydroxybenzoyl-CoA thioesterase family.</text>
</comment>
<accession>A0A5D3WLU1</accession>
<dbReference type="OrthoDB" id="9808429at2"/>
<evidence type="ECO:0000313" key="3">
    <source>
        <dbReference type="EMBL" id="TYO99407.1"/>
    </source>
</evidence>
<dbReference type="SUPFAM" id="SSF54637">
    <property type="entry name" value="Thioesterase/thiol ester dehydrase-isomerase"/>
    <property type="match status" value="1"/>
</dbReference>
<dbReference type="RefSeq" id="WP_148895318.1">
    <property type="nucleotide sequence ID" value="NZ_VNIB01000003.1"/>
</dbReference>
<organism evidence="3 4">
    <name type="scientific">Geothermobacter ehrlichii</name>
    <dbReference type="NCBI Taxonomy" id="213224"/>
    <lineage>
        <taxon>Bacteria</taxon>
        <taxon>Pseudomonadati</taxon>
        <taxon>Thermodesulfobacteriota</taxon>
        <taxon>Desulfuromonadia</taxon>
        <taxon>Desulfuromonadales</taxon>
        <taxon>Geothermobacteraceae</taxon>
        <taxon>Geothermobacter</taxon>
    </lineage>
</organism>
<dbReference type="PANTHER" id="PTHR31793">
    <property type="entry name" value="4-HYDROXYBENZOYL-COA THIOESTERASE FAMILY MEMBER"/>
    <property type="match status" value="1"/>
</dbReference>
<dbReference type="Proteomes" id="UP000324159">
    <property type="component" value="Unassembled WGS sequence"/>
</dbReference>
<dbReference type="PANTHER" id="PTHR31793:SF27">
    <property type="entry name" value="NOVEL THIOESTERASE SUPERFAMILY DOMAIN AND SAPOSIN A-TYPE DOMAIN CONTAINING PROTEIN (0610012H03RIK)"/>
    <property type="match status" value="1"/>
</dbReference>
<dbReference type="Pfam" id="PF13279">
    <property type="entry name" value="4HBT_2"/>
    <property type="match status" value="1"/>
</dbReference>
<keyword evidence="4" id="KW-1185">Reference proteome</keyword>
<dbReference type="InterPro" id="IPR006684">
    <property type="entry name" value="YbgC/YbaW"/>
</dbReference>
<dbReference type="AlphaFoldDB" id="A0A5D3WLU1"/>
<reference evidence="3 4" key="1">
    <citation type="submission" date="2019-07" db="EMBL/GenBank/DDBJ databases">
        <title>Genomic Encyclopedia of Type Strains, Phase IV (KMG-IV): sequencing the most valuable type-strain genomes for metagenomic binning, comparative biology and taxonomic classification.</title>
        <authorList>
            <person name="Goeker M."/>
        </authorList>
    </citation>
    <scope>NUCLEOTIDE SEQUENCE [LARGE SCALE GENOMIC DNA]</scope>
    <source>
        <strain evidence="3 4">SS015</strain>
    </source>
</reference>
<gene>
    <name evidence="3" type="ORF">EDC39_103253</name>
</gene>
<keyword evidence="2 3" id="KW-0378">Hydrolase</keyword>
<protein>
    <submittedName>
        <fullName evidence="3">Acyl-CoA thioester hydrolase</fullName>
    </submittedName>
</protein>
<proteinExistence type="inferred from homology"/>
<evidence type="ECO:0000256" key="2">
    <source>
        <dbReference type="ARBA" id="ARBA00022801"/>
    </source>
</evidence>